<protein>
    <recommendedName>
        <fullName evidence="6 15">tRNA (guanine-N(1)-)-methyltransferase</fullName>
        <ecNumber evidence="5 15">2.1.1.228</ecNumber>
    </recommendedName>
    <alternativeName>
        <fullName evidence="12 15">M1G-methyltransferase</fullName>
    </alternativeName>
    <alternativeName>
        <fullName evidence="13 15">tRNA [GM37] methyltransferase</fullName>
    </alternativeName>
</protein>
<dbReference type="Gene3D" id="3.40.1280.10">
    <property type="match status" value="1"/>
</dbReference>
<evidence type="ECO:0000256" key="2">
    <source>
        <dbReference type="ARBA" id="ARBA00004496"/>
    </source>
</evidence>
<gene>
    <name evidence="15 18" type="primary">trmD</name>
    <name evidence="18" type="ORF">ACFSB2_21420</name>
</gene>
<dbReference type="NCBIfam" id="NF000648">
    <property type="entry name" value="PRK00026.1"/>
    <property type="match status" value="1"/>
</dbReference>
<evidence type="ECO:0000256" key="8">
    <source>
        <dbReference type="ARBA" id="ARBA00022603"/>
    </source>
</evidence>
<comment type="subcellular location">
    <subcellularLocation>
        <location evidence="2 15 16">Cytoplasm</location>
    </subcellularLocation>
</comment>
<dbReference type="HAMAP" id="MF_00605">
    <property type="entry name" value="TrmD"/>
    <property type="match status" value="1"/>
</dbReference>
<dbReference type="InterPro" id="IPR016009">
    <property type="entry name" value="tRNA_MeTrfase_TRMD/TRM10"/>
</dbReference>
<evidence type="ECO:0000256" key="1">
    <source>
        <dbReference type="ARBA" id="ARBA00002634"/>
    </source>
</evidence>
<dbReference type="PANTHER" id="PTHR46417">
    <property type="entry name" value="TRNA (GUANINE-N(1)-)-METHYLTRANSFERASE"/>
    <property type="match status" value="1"/>
</dbReference>
<keyword evidence="11 15" id="KW-0819">tRNA processing</keyword>
<dbReference type="InterPro" id="IPR029028">
    <property type="entry name" value="Alpha/beta_knot_MTases"/>
</dbReference>
<evidence type="ECO:0000259" key="17">
    <source>
        <dbReference type="Pfam" id="PF01746"/>
    </source>
</evidence>
<evidence type="ECO:0000256" key="3">
    <source>
        <dbReference type="ARBA" id="ARBA00007630"/>
    </source>
</evidence>
<keyword evidence="19" id="KW-1185">Reference proteome</keyword>
<dbReference type="Pfam" id="PF01746">
    <property type="entry name" value="tRNA_m1G_MT"/>
    <property type="match status" value="1"/>
</dbReference>
<dbReference type="Gene3D" id="1.10.1270.20">
    <property type="entry name" value="tRNA(m1g37)methyltransferase, domain 2"/>
    <property type="match status" value="1"/>
</dbReference>
<dbReference type="PANTHER" id="PTHR46417:SF1">
    <property type="entry name" value="TRNA (GUANINE-N(1)-)-METHYLTRANSFERASE"/>
    <property type="match status" value="1"/>
</dbReference>
<evidence type="ECO:0000256" key="7">
    <source>
        <dbReference type="ARBA" id="ARBA00022490"/>
    </source>
</evidence>
<dbReference type="EC" id="2.1.1.228" evidence="5 15"/>
<evidence type="ECO:0000256" key="5">
    <source>
        <dbReference type="ARBA" id="ARBA00012807"/>
    </source>
</evidence>
<evidence type="ECO:0000256" key="4">
    <source>
        <dbReference type="ARBA" id="ARBA00011738"/>
    </source>
</evidence>
<dbReference type="RefSeq" id="WP_377945148.1">
    <property type="nucleotide sequence ID" value="NZ_JBHUCX010000092.1"/>
</dbReference>
<keyword evidence="9 15" id="KW-0808">Transferase</keyword>
<feature type="binding site" evidence="15">
    <location>
        <position position="119"/>
    </location>
    <ligand>
        <name>S-adenosyl-L-methionine</name>
        <dbReference type="ChEBI" id="CHEBI:59789"/>
    </ligand>
</feature>
<comment type="subunit">
    <text evidence="4 15 16">Homodimer.</text>
</comment>
<organism evidence="18 19">
    <name type="scientific">Alicyclobacillus fodiniaquatilis</name>
    <dbReference type="NCBI Taxonomy" id="1661150"/>
    <lineage>
        <taxon>Bacteria</taxon>
        <taxon>Bacillati</taxon>
        <taxon>Bacillota</taxon>
        <taxon>Bacilli</taxon>
        <taxon>Bacillales</taxon>
        <taxon>Alicyclobacillaceae</taxon>
        <taxon>Alicyclobacillus</taxon>
    </lineage>
</organism>
<evidence type="ECO:0000313" key="19">
    <source>
        <dbReference type="Proteomes" id="UP001597079"/>
    </source>
</evidence>
<evidence type="ECO:0000256" key="12">
    <source>
        <dbReference type="ARBA" id="ARBA00029736"/>
    </source>
</evidence>
<evidence type="ECO:0000256" key="16">
    <source>
        <dbReference type="RuleBase" id="RU003464"/>
    </source>
</evidence>
<reference evidence="19" key="1">
    <citation type="journal article" date="2019" name="Int. J. Syst. Evol. Microbiol.">
        <title>The Global Catalogue of Microorganisms (GCM) 10K type strain sequencing project: providing services to taxonomists for standard genome sequencing and annotation.</title>
        <authorList>
            <consortium name="The Broad Institute Genomics Platform"/>
            <consortium name="The Broad Institute Genome Sequencing Center for Infectious Disease"/>
            <person name="Wu L."/>
            <person name="Ma J."/>
        </authorList>
    </citation>
    <scope>NUCLEOTIDE SEQUENCE [LARGE SCALE GENOMIC DNA]</scope>
    <source>
        <strain evidence="19">CGMCC 1.12286</strain>
    </source>
</reference>
<sequence length="257" mass="28455">MSLEIFVLSLFPQMFAGVLGESMMKRALQSGAASVNCIDFRAYATDRHHTVDDTPFGGGAGMLLKPEPLFAAMEDIEQQHGHVDPPAGRVILLSPQGRRFTQDVAKEYAQASRLVFLCGHYEGFDDRVRQHLVTEELSLGDFVMTGGEIAAMAVLDAVIRLLPGVLGNADSLTDESHTGGMLEYPQYTRPASFRGIDVPPTLLSGNHQLIATWRAKHALYRTWKERPDLLRDLPLTAVQKGWLSQFENGDFSEIDVR</sequence>
<evidence type="ECO:0000256" key="14">
    <source>
        <dbReference type="ARBA" id="ARBA00047783"/>
    </source>
</evidence>
<comment type="function">
    <text evidence="1 15 16">Specifically methylates guanosine-37 in various tRNAs.</text>
</comment>
<dbReference type="SUPFAM" id="SSF75217">
    <property type="entry name" value="alpha/beta knot"/>
    <property type="match status" value="1"/>
</dbReference>
<feature type="binding site" evidence="15">
    <location>
        <begin position="139"/>
        <end position="144"/>
    </location>
    <ligand>
        <name>S-adenosyl-L-methionine</name>
        <dbReference type="ChEBI" id="CHEBI:59789"/>
    </ligand>
</feature>
<dbReference type="PIRSF" id="PIRSF000386">
    <property type="entry name" value="tRNA_mtase"/>
    <property type="match status" value="1"/>
</dbReference>
<dbReference type="CDD" id="cd18080">
    <property type="entry name" value="TrmD-like"/>
    <property type="match status" value="1"/>
</dbReference>
<dbReference type="GO" id="GO:0032259">
    <property type="term" value="P:methylation"/>
    <property type="evidence" value="ECO:0007669"/>
    <property type="project" value="UniProtKB-KW"/>
</dbReference>
<evidence type="ECO:0000256" key="13">
    <source>
        <dbReference type="ARBA" id="ARBA00033392"/>
    </source>
</evidence>
<dbReference type="InterPro" id="IPR002649">
    <property type="entry name" value="tRNA_m1G_MeTrfase_TrmD"/>
</dbReference>
<evidence type="ECO:0000256" key="15">
    <source>
        <dbReference type="HAMAP-Rule" id="MF_00605"/>
    </source>
</evidence>
<dbReference type="InterPro" id="IPR029026">
    <property type="entry name" value="tRNA_m1G_MTases_N"/>
</dbReference>
<comment type="catalytic activity">
    <reaction evidence="14 15 16">
        <text>guanosine(37) in tRNA + S-adenosyl-L-methionine = N(1)-methylguanosine(37) in tRNA + S-adenosyl-L-homocysteine + H(+)</text>
        <dbReference type="Rhea" id="RHEA:36899"/>
        <dbReference type="Rhea" id="RHEA-COMP:10145"/>
        <dbReference type="Rhea" id="RHEA-COMP:10147"/>
        <dbReference type="ChEBI" id="CHEBI:15378"/>
        <dbReference type="ChEBI" id="CHEBI:57856"/>
        <dbReference type="ChEBI" id="CHEBI:59789"/>
        <dbReference type="ChEBI" id="CHEBI:73542"/>
        <dbReference type="ChEBI" id="CHEBI:74269"/>
        <dbReference type="EC" id="2.1.1.228"/>
    </reaction>
</comment>
<name>A0ABW4JN36_9BACL</name>
<keyword evidence="10 15" id="KW-0949">S-adenosyl-L-methionine</keyword>
<evidence type="ECO:0000256" key="9">
    <source>
        <dbReference type="ARBA" id="ARBA00022679"/>
    </source>
</evidence>
<dbReference type="NCBIfam" id="TIGR00088">
    <property type="entry name" value="trmD"/>
    <property type="match status" value="1"/>
</dbReference>
<proteinExistence type="inferred from homology"/>
<evidence type="ECO:0000313" key="18">
    <source>
        <dbReference type="EMBL" id="MFD1677235.1"/>
    </source>
</evidence>
<feature type="domain" description="tRNA methyltransferase TRMD/TRM10-type" evidence="17">
    <location>
        <begin position="4"/>
        <end position="231"/>
    </location>
</feature>
<comment type="similarity">
    <text evidence="3 15 16">Belongs to the RNA methyltransferase TrmD family.</text>
</comment>
<evidence type="ECO:0000256" key="6">
    <source>
        <dbReference type="ARBA" id="ARBA00014679"/>
    </source>
</evidence>
<evidence type="ECO:0000256" key="11">
    <source>
        <dbReference type="ARBA" id="ARBA00022694"/>
    </source>
</evidence>
<comment type="caution">
    <text evidence="18">The sequence shown here is derived from an EMBL/GenBank/DDBJ whole genome shotgun (WGS) entry which is preliminary data.</text>
</comment>
<keyword evidence="7 15" id="KW-0963">Cytoplasm</keyword>
<accession>A0ABW4JN36</accession>
<dbReference type="Proteomes" id="UP001597079">
    <property type="component" value="Unassembled WGS sequence"/>
</dbReference>
<keyword evidence="8 15" id="KW-0489">Methyltransferase</keyword>
<dbReference type="EMBL" id="JBHUCX010000092">
    <property type="protein sequence ID" value="MFD1677235.1"/>
    <property type="molecule type" value="Genomic_DNA"/>
</dbReference>
<dbReference type="GO" id="GO:0052906">
    <property type="term" value="F:tRNA (guanine(37)-N1)-methyltransferase activity"/>
    <property type="evidence" value="ECO:0007669"/>
    <property type="project" value="UniProtKB-EC"/>
</dbReference>
<dbReference type="InterPro" id="IPR023148">
    <property type="entry name" value="tRNA_m1G_MeTrfase_C_sf"/>
</dbReference>
<evidence type="ECO:0000256" key="10">
    <source>
        <dbReference type="ARBA" id="ARBA00022691"/>
    </source>
</evidence>